<dbReference type="Gene3D" id="2.10.70.10">
    <property type="entry name" value="Complement Module, domain 1"/>
    <property type="match status" value="1"/>
</dbReference>
<proteinExistence type="predicted"/>
<reference evidence="10" key="1">
    <citation type="submission" date="2025-08" db="UniProtKB">
        <authorList>
            <consortium name="Ensembl"/>
        </authorList>
    </citation>
    <scope>IDENTIFICATION</scope>
</reference>
<dbReference type="InterPro" id="IPR009003">
    <property type="entry name" value="Peptidase_S1_PA"/>
</dbReference>
<feature type="signal peptide" evidence="8">
    <location>
        <begin position="1"/>
        <end position="32"/>
    </location>
</feature>
<keyword evidence="2" id="KW-0964">Secreted</keyword>
<reference evidence="10" key="2">
    <citation type="submission" date="2025-09" db="UniProtKB">
        <authorList>
            <consortium name="Ensembl"/>
        </authorList>
    </citation>
    <scope>IDENTIFICATION</scope>
</reference>
<keyword evidence="6" id="KW-0325">Glycoprotein</keyword>
<dbReference type="GO" id="GO:0004252">
    <property type="term" value="F:serine-type endopeptidase activity"/>
    <property type="evidence" value="ECO:0007669"/>
    <property type="project" value="InterPro"/>
</dbReference>
<organism evidence="10 11">
    <name type="scientific">Jaculus jaculus</name>
    <name type="common">Lesser Egyptian jerboa</name>
    <dbReference type="NCBI Taxonomy" id="51337"/>
    <lineage>
        <taxon>Eukaryota</taxon>
        <taxon>Metazoa</taxon>
        <taxon>Chordata</taxon>
        <taxon>Craniata</taxon>
        <taxon>Vertebrata</taxon>
        <taxon>Euteleostomi</taxon>
        <taxon>Mammalia</taxon>
        <taxon>Eutheria</taxon>
        <taxon>Euarchontoglires</taxon>
        <taxon>Glires</taxon>
        <taxon>Rodentia</taxon>
        <taxon>Myomorpha</taxon>
        <taxon>Dipodoidea</taxon>
        <taxon>Dipodidae</taxon>
        <taxon>Dipodinae</taxon>
        <taxon>Jaculus</taxon>
    </lineage>
</organism>
<dbReference type="SMART" id="SM00042">
    <property type="entry name" value="CUB"/>
    <property type="match status" value="1"/>
</dbReference>
<dbReference type="Gene3D" id="2.40.10.10">
    <property type="entry name" value="Trypsin-like serine proteases"/>
    <property type="match status" value="2"/>
</dbReference>
<feature type="chain" id="PRO_5034055659" description="CUB domain-containing protein" evidence="8">
    <location>
        <begin position="33"/>
        <end position="351"/>
    </location>
</feature>
<evidence type="ECO:0000256" key="6">
    <source>
        <dbReference type="ARBA" id="ARBA00023180"/>
    </source>
</evidence>
<dbReference type="Ensembl" id="ENSJJAT00000016975.1">
    <property type="protein sequence ID" value="ENSJJAP00000010515.1"/>
    <property type="gene ID" value="ENSJJAG00000014098.1"/>
</dbReference>
<dbReference type="Pfam" id="PF00089">
    <property type="entry name" value="Trypsin"/>
    <property type="match status" value="2"/>
</dbReference>
<dbReference type="PANTHER" id="PTHR24255:SF25">
    <property type="entry name" value="COMPLEMENT C1R SUBCOMPONENT"/>
    <property type="match status" value="1"/>
</dbReference>
<dbReference type="GO" id="GO:0031638">
    <property type="term" value="P:zymogen activation"/>
    <property type="evidence" value="ECO:0007669"/>
    <property type="project" value="TreeGrafter"/>
</dbReference>
<dbReference type="CDD" id="cd00041">
    <property type="entry name" value="CUB"/>
    <property type="match status" value="1"/>
</dbReference>
<keyword evidence="5" id="KW-1015">Disulfide bond</keyword>
<evidence type="ECO:0000313" key="10">
    <source>
        <dbReference type="Ensembl" id="ENSJJAP00000010515.1"/>
    </source>
</evidence>
<dbReference type="InterPro" id="IPR043504">
    <property type="entry name" value="Peptidase_S1_PA_chymotrypsin"/>
</dbReference>
<evidence type="ECO:0000259" key="9">
    <source>
        <dbReference type="PROSITE" id="PS01180"/>
    </source>
</evidence>
<feature type="domain" description="CUB" evidence="9">
    <location>
        <begin position="31"/>
        <end position="154"/>
    </location>
</feature>
<evidence type="ECO:0000256" key="1">
    <source>
        <dbReference type="ARBA" id="ARBA00004613"/>
    </source>
</evidence>
<evidence type="ECO:0000256" key="2">
    <source>
        <dbReference type="ARBA" id="ARBA00022525"/>
    </source>
</evidence>
<evidence type="ECO:0000256" key="3">
    <source>
        <dbReference type="ARBA" id="ARBA00022659"/>
    </source>
</evidence>
<sequence>RLSRRGSPNASCLGKMYWLLLWEVFQAGPTWGSVLLAQQLPKQLTSPGYPEPYLKGQESRTDIWAPEGFAVRLVFQDFDLEPSVDCEGDSVTISTGGMDQTQLCGHQGSPLGSPGHREFVSPGRSLQLIFQTHSSSKSKATHLHRGFLAVYQATVVQARGTSEAVMTPLADSHNIQNHCQDPYYEVESAGTLSCPAQGTRKDKQNGEEVPRCVPVCGWPVTLVAQSSSRAQPGDFPWQALIYIHGRGGGALLGDRWVLTAAHTVYPKGGAPARGNRSAGVFLGGTEVRARPGGGVCQGDSGSVFAVWDELALQWVAAGVVSWGAGCGEGYGFYTKVLNHVDWIEAVMGGGD</sequence>
<evidence type="ECO:0000256" key="5">
    <source>
        <dbReference type="ARBA" id="ARBA00023157"/>
    </source>
</evidence>
<dbReference type="PROSITE" id="PS01180">
    <property type="entry name" value="CUB"/>
    <property type="match status" value="1"/>
</dbReference>
<dbReference type="InterPro" id="IPR035914">
    <property type="entry name" value="Sperma_CUB_dom_sf"/>
</dbReference>
<dbReference type="Gene3D" id="2.60.120.290">
    <property type="entry name" value="Spermadhesin, CUB domain"/>
    <property type="match status" value="1"/>
</dbReference>
<evidence type="ECO:0000256" key="4">
    <source>
        <dbReference type="ARBA" id="ARBA00022729"/>
    </source>
</evidence>
<keyword evidence="3" id="KW-0768">Sushi</keyword>
<dbReference type="GeneTree" id="ENSGT00940000162495"/>
<dbReference type="GO" id="GO:0072562">
    <property type="term" value="C:blood microparticle"/>
    <property type="evidence" value="ECO:0007669"/>
    <property type="project" value="TreeGrafter"/>
</dbReference>
<accession>A0A8C5KLP4</accession>
<dbReference type="Proteomes" id="UP000694385">
    <property type="component" value="Unassembled WGS sequence"/>
</dbReference>
<comment type="subcellular location">
    <subcellularLocation>
        <location evidence="1">Secreted</location>
    </subcellularLocation>
</comment>
<dbReference type="InterPro" id="IPR033116">
    <property type="entry name" value="TRYPSIN_SER"/>
</dbReference>
<comment type="caution">
    <text evidence="7">Lacks conserved residue(s) required for the propagation of feature annotation.</text>
</comment>
<evidence type="ECO:0000313" key="11">
    <source>
        <dbReference type="Proteomes" id="UP000694385"/>
    </source>
</evidence>
<dbReference type="PANTHER" id="PTHR24255">
    <property type="entry name" value="COMPLEMENT COMPONENT 1, S SUBCOMPONENT-RELATED"/>
    <property type="match status" value="1"/>
</dbReference>
<evidence type="ECO:0000256" key="7">
    <source>
        <dbReference type="PROSITE-ProRule" id="PRU00059"/>
    </source>
</evidence>
<dbReference type="AlphaFoldDB" id="A0A8C5KLP4"/>
<keyword evidence="11" id="KW-1185">Reference proteome</keyword>
<dbReference type="InterPro" id="IPR001254">
    <property type="entry name" value="Trypsin_dom"/>
</dbReference>
<dbReference type="PROSITE" id="PS00135">
    <property type="entry name" value="TRYPSIN_SER"/>
    <property type="match status" value="1"/>
</dbReference>
<gene>
    <name evidence="10" type="primary">C1rl</name>
</gene>
<dbReference type="SUPFAM" id="SSF50494">
    <property type="entry name" value="Trypsin-like serine proteases"/>
    <property type="match status" value="1"/>
</dbReference>
<dbReference type="SMART" id="SM00020">
    <property type="entry name" value="Tryp_SPc"/>
    <property type="match status" value="1"/>
</dbReference>
<dbReference type="SUPFAM" id="SSF49854">
    <property type="entry name" value="Spermadhesin, CUB domain"/>
    <property type="match status" value="1"/>
</dbReference>
<dbReference type="Pfam" id="PF00431">
    <property type="entry name" value="CUB"/>
    <property type="match status" value="1"/>
</dbReference>
<dbReference type="InterPro" id="IPR000859">
    <property type="entry name" value="CUB_dom"/>
</dbReference>
<dbReference type="FunFam" id="2.40.10.10:FF:000054">
    <property type="entry name" value="Complement C1r subcomponent"/>
    <property type="match status" value="1"/>
</dbReference>
<protein>
    <recommendedName>
        <fullName evidence="9">CUB domain-containing protein</fullName>
    </recommendedName>
</protein>
<keyword evidence="4 8" id="KW-0732">Signal</keyword>
<name>A0A8C5KLP4_JACJA</name>
<evidence type="ECO:0000256" key="8">
    <source>
        <dbReference type="SAM" id="SignalP"/>
    </source>
</evidence>